<name>A0A927C472_9GAMM</name>
<feature type="domain" description="NAD-dependent epimerase/dehydratase" evidence="3">
    <location>
        <begin position="3"/>
        <end position="166"/>
    </location>
</feature>
<gene>
    <name evidence="4" type="ORF">IB286_12645</name>
</gene>
<dbReference type="PANTHER" id="PTHR43103">
    <property type="entry name" value="NUCLEOSIDE-DIPHOSPHATE-SUGAR EPIMERASE"/>
    <property type="match status" value="1"/>
</dbReference>
<dbReference type="InterPro" id="IPR001509">
    <property type="entry name" value="Epimerase_deHydtase"/>
</dbReference>
<evidence type="ECO:0000256" key="1">
    <source>
        <dbReference type="ARBA" id="ARBA00022857"/>
    </source>
</evidence>
<organism evidence="4 5">
    <name type="scientific">Spongiibacter pelagi</name>
    <dbReference type="NCBI Taxonomy" id="2760804"/>
    <lineage>
        <taxon>Bacteria</taxon>
        <taxon>Pseudomonadati</taxon>
        <taxon>Pseudomonadota</taxon>
        <taxon>Gammaproteobacteria</taxon>
        <taxon>Cellvibrionales</taxon>
        <taxon>Spongiibacteraceae</taxon>
        <taxon>Spongiibacter</taxon>
    </lineage>
</organism>
<evidence type="ECO:0000313" key="4">
    <source>
        <dbReference type="EMBL" id="MBD2859853.1"/>
    </source>
</evidence>
<comment type="caution">
    <text evidence="4">The sequence shown here is derived from an EMBL/GenBank/DDBJ whole genome shotgun (WGS) entry which is preliminary data.</text>
</comment>
<dbReference type="SUPFAM" id="SSF51735">
    <property type="entry name" value="NAD(P)-binding Rossmann-fold domains"/>
    <property type="match status" value="1"/>
</dbReference>
<dbReference type="AlphaFoldDB" id="A0A927C472"/>
<dbReference type="PANTHER" id="PTHR43103:SF3">
    <property type="entry name" value="ADP-L-GLYCERO-D-MANNO-HEPTOSE-6-EPIMERASE"/>
    <property type="match status" value="1"/>
</dbReference>
<evidence type="ECO:0000259" key="3">
    <source>
        <dbReference type="Pfam" id="PF01370"/>
    </source>
</evidence>
<keyword evidence="2" id="KW-0119">Carbohydrate metabolism</keyword>
<dbReference type="InterPro" id="IPR036291">
    <property type="entry name" value="NAD(P)-bd_dom_sf"/>
</dbReference>
<dbReference type="RefSeq" id="WP_190766103.1">
    <property type="nucleotide sequence ID" value="NZ_JACXLD010000007.1"/>
</dbReference>
<accession>A0A927C472</accession>
<evidence type="ECO:0000313" key="5">
    <source>
        <dbReference type="Proteomes" id="UP000610558"/>
    </source>
</evidence>
<keyword evidence="5" id="KW-1185">Reference proteome</keyword>
<proteinExistence type="predicted"/>
<keyword evidence="1" id="KW-0521">NADP</keyword>
<dbReference type="EMBL" id="JACXLD010000007">
    <property type="protein sequence ID" value="MBD2859853.1"/>
    <property type="molecule type" value="Genomic_DNA"/>
</dbReference>
<reference evidence="4" key="1">
    <citation type="submission" date="2020-09" db="EMBL/GenBank/DDBJ databases">
        <authorList>
            <person name="Yoon J.-W."/>
        </authorList>
    </citation>
    <scope>NUCLEOTIDE SEQUENCE</scope>
    <source>
        <strain evidence="4">KMU-158</strain>
    </source>
</reference>
<dbReference type="Proteomes" id="UP000610558">
    <property type="component" value="Unassembled WGS sequence"/>
</dbReference>
<evidence type="ECO:0000256" key="2">
    <source>
        <dbReference type="ARBA" id="ARBA00023277"/>
    </source>
</evidence>
<protein>
    <submittedName>
        <fullName evidence="4">NAD(P)-dependent oxidoreductase</fullName>
    </submittedName>
</protein>
<sequence length="315" mass="35458">MNVLVTGAFGNLGQLCIEQLLADGHQVRCTDIDTPNQRQIVEKSQGRFDIRLGDIRDKALLAELLVDIDAVIHLASLLPPMTERNPSLAYSVNVEASKTLIELAQALPTPPLFIYPSSLTVFGPSQRDNPIRHSSDPVMTSDNYTAHKIEIERVLHESSLPWIIMRIGVSVDARTLRTERQVFKQLLAVHPDTPMEYVHPRDIALAMSRAVSTPAAIGKTLLLGGGKHCQITHHRFLNAAFKAMGLPQKPGIHGQDSYYTHWLDTHESQALLQYQRSAFEEYENELAVTFSRVRKLTTPIRPLLKWLMPKLLRRI</sequence>
<dbReference type="Gene3D" id="3.40.50.720">
    <property type="entry name" value="NAD(P)-binding Rossmann-like Domain"/>
    <property type="match status" value="1"/>
</dbReference>
<dbReference type="Pfam" id="PF01370">
    <property type="entry name" value="Epimerase"/>
    <property type="match status" value="1"/>
</dbReference>